<organism evidence="2 3">
    <name type="scientific">Belliella buryatensis</name>
    <dbReference type="NCBI Taxonomy" id="1500549"/>
    <lineage>
        <taxon>Bacteria</taxon>
        <taxon>Pseudomonadati</taxon>
        <taxon>Bacteroidota</taxon>
        <taxon>Cytophagia</taxon>
        <taxon>Cytophagales</taxon>
        <taxon>Cyclobacteriaceae</taxon>
        <taxon>Belliella</taxon>
    </lineage>
</organism>
<dbReference type="PANTHER" id="PTHR36444:SF2">
    <property type="entry name" value="TRANSCRIPTIONAL REGULATOR PROTEIN YOBU-RELATED"/>
    <property type="match status" value="1"/>
</dbReference>
<dbReference type="InterPro" id="IPR029441">
    <property type="entry name" value="Cass2"/>
</dbReference>
<reference evidence="3" key="1">
    <citation type="submission" date="2017-06" db="EMBL/GenBank/DDBJ databases">
        <authorList>
            <person name="Varghese N."/>
            <person name="Submissions S."/>
        </authorList>
    </citation>
    <scope>NUCLEOTIDE SEQUENCE [LARGE SCALE GENOMIC DNA]</scope>
    <source>
        <strain evidence="3">5C</strain>
    </source>
</reference>
<dbReference type="PANTHER" id="PTHR36444">
    <property type="entry name" value="TRANSCRIPTIONAL REGULATOR PROTEIN YOBU-RELATED"/>
    <property type="match status" value="1"/>
</dbReference>
<sequence>MTTKPFSYFIGCKVAKNSVIHENLKSLEIPSQRYVKVTAKGVMTGCITEAWEKIWNSDLQRKFGFDFEIYDERSLDWNDSELDIYVSICS</sequence>
<evidence type="ECO:0000259" key="1">
    <source>
        <dbReference type="Pfam" id="PF14526"/>
    </source>
</evidence>
<keyword evidence="3" id="KW-1185">Reference proteome</keyword>
<proteinExistence type="predicted"/>
<dbReference type="Gene3D" id="3.20.80.10">
    <property type="entry name" value="Regulatory factor, effector binding domain"/>
    <property type="match status" value="1"/>
</dbReference>
<dbReference type="InterPro" id="IPR053182">
    <property type="entry name" value="YobU-like_regulator"/>
</dbReference>
<accession>A0A239C0A5</accession>
<dbReference type="AlphaFoldDB" id="A0A239C0A5"/>
<dbReference type="Pfam" id="PF14526">
    <property type="entry name" value="Cass2"/>
    <property type="match status" value="1"/>
</dbReference>
<evidence type="ECO:0000313" key="2">
    <source>
        <dbReference type="EMBL" id="SNS13322.1"/>
    </source>
</evidence>
<dbReference type="InterPro" id="IPR011256">
    <property type="entry name" value="Reg_factor_effector_dom_sf"/>
</dbReference>
<dbReference type="OrthoDB" id="9801008at2"/>
<dbReference type="RefSeq" id="WP_089238630.1">
    <property type="nucleotide sequence ID" value="NZ_FZOK01000004.1"/>
</dbReference>
<name>A0A239C0A5_9BACT</name>
<gene>
    <name evidence="2" type="ORF">SAMN06295967_1043</name>
</gene>
<feature type="domain" description="Integron-associated effector binding protein" evidence="1">
    <location>
        <begin position="3"/>
        <end position="88"/>
    </location>
</feature>
<dbReference type="EMBL" id="FZOK01000004">
    <property type="protein sequence ID" value="SNS13322.1"/>
    <property type="molecule type" value="Genomic_DNA"/>
</dbReference>
<dbReference type="SUPFAM" id="SSF55136">
    <property type="entry name" value="Probable bacterial effector-binding domain"/>
    <property type="match status" value="1"/>
</dbReference>
<evidence type="ECO:0000313" key="3">
    <source>
        <dbReference type="Proteomes" id="UP000198480"/>
    </source>
</evidence>
<protein>
    <submittedName>
        <fullName evidence="2">Integron-associated effector binding protein</fullName>
    </submittedName>
</protein>
<dbReference type="Proteomes" id="UP000198480">
    <property type="component" value="Unassembled WGS sequence"/>
</dbReference>